<protein>
    <recommendedName>
        <fullName evidence="1">Reverse transcriptase domain-containing protein</fullName>
    </recommendedName>
</protein>
<evidence type="ECO:0000313" key="2">
    <source>
        <dbReference type="EMBL" id="KAK2710193.1"/>
    </source>
</evidence>
<evidence type="ECO:0000259" key="1">
    <source>
        <dbReference type="PROSITE" id="PS50878"/>
    </source>
</evidence>
<feature type="domain" description="Reverse transcriptase" evidence="1">
    <location>
        <begin position="1"/>
        <end position="120"/>
    </location>
</feature>
<comment type="caution">
    <text evidence="2">The sequence shown here is derived from an EMBL/GenBank/DDBJ whole genome shotgun (WGS) entry which is preliminary data.</text>
</comment>
<dbReference type="SUPFAM" id="SSF56672">
    <property type="entry name" value="DNA/RNA polymerases"/>
    <property type="match status" value="1"/>
</dbReference>
<proteinExistence type="predicted"/>
<dbReference type="GO" id="GO:0071897">
    <property type="term" value="P:DNA biosynthetic process"/>
    <property type="evidence" value="ECO:0007669"/>
    <property type="project" value="UniProtKB-ARBA"/>
</dbReference>
<dbReference type="Proteomes" id="UP001187531">
    <property type="component" value="Unassembled WGS sequence"/>
</dbReference>
<reference evidence="2" key="1">
    <citation type="submission" date="2023-07" db="EMBL/GenBank/DDBJ databases">
        <title>Chromosome-level genome assembly of Artemia franciscana.</title>
        <authorList>
            <person name="Jo E."/>
        </authorList>
    </citation>
    <scope>NUCLEOTIDE SEQUENCE</scope>
    <source>
        <tissue evidence="2">Whole body</tissue>
    </source>
</reference>
<dbReference type="InterPro" id="IPR000477">
    <property type="entry name" value="RT_dom"/>
</dbReference>
<dbReference type="EMBL" id="JAVRJZ010000017">
    <property type="protein sequence ID" value="KAK2710193.1"/>
    <property type="molecule type" value="Genomic_DNA"/>
</dbReference>
<dbReference type="PROSITE" id="PS50878">
    <property type="entry name" value="RT_POL"/>
    <property type="match status" value="1"/>
</dbReference>
<dbReference type="InterPro" id="IPR043502">
    <property type="entry name" value="DNA/RNA_pol_sf"/>
</dbReference>
<sequence>MDANKFSYRHQFAFREKRSKEHTCYMLLHFIRQSLDFGLIPVAIFLDVKKAFDSLTHEILIGKLYHQGIRGEALSWFSSFLTGLSIAVVASDERVPVKIGLPQGSVLGPSLFLTYFNDLY</sequence>
<accession>A0AA88HJI5</accession>
<dbReference type="Pfam" id="PF00078">
    <property type="entry name" value="RVT_1"/>
    <property type="match status" value="1"/>
</dbReference>
<dbReference type="PANTHER" id="PTHR33332">
    <property type="entry name" value="REVERSE TRANSCRIPTASE DOMAIN-CONTAINING PROTEIN"/>
    <property type="match status" value="1"/>
</dbReference>
<dbReference type="AlphaFoldDB" id="A0AA88HJI5"/>
<keyword evidence="3" id="KW-1185">Reference proteome</keyword>
<evidence type="ECO:0000313" key="3">
    <source>
        <dbReference type="Proteomes" id="UP001187531"/>
    </source>
</evidence>
<name>A0AA88HJI5_ARTSF</name>
<organism evidence="2 3">
    <name type="scientific">Artemia franciscana</name>
    <name type="common">Brine shrimp</name>
    <name type="synonym">Artemia sanfranciscana</name>
    <dbReference type="NCBI Taxonomy" id="6661"/>
    <lineage>
        <taxon>Eukaryota</taxon>
        <taxon>Metazoa</taxon>
        <taxon>Ecdysozoa</taxon>
        <taxon>Arthropoda</taxon>
        <taxon>Crustacea</taxon>
        <taxon>Branchiopoda</taxon>
        <taxon>Anostraca</taxon>
        <taxon>Artemiidae</taxon>
        <taxon>Artemia</taxon>
    </lineage>
</organism>
<gene>
    <name evidence="2" type="ORF">QYM36_013760</name>
</gene>